<dbReference type="InterPro" id="IPR021451">
    <property type="entry name" value="DUF3102"/>
</dbReference>
<sequence>MPTLTMLAGEINDAHQEVQRHAKGMLLEAKRAGEALLAVKKEIPHGQFKAWVEANCSVSYDTAKEYMRVAKGCVT</sequence>
<keyword evidence="2" id="KW-1185">Reference proteome</keyword>
<accession>A0A7X1ZDC6</accession>
<evidence type="ECO:0000313" key="1">
    <source>
        <dbReference type="EMBL" id="MQX35959.1"/>
    </source>
</evidence>
<protein>
    <submittedName>
        <fullName evidence="1">DUF3102 domain-containing protein</fullName>
    </submittedName>
</protein>
<dbReference type="Pfam" id="PF11300">
    <property type="entry name" value="DUF3102"/>
    <property type="match status" value="1"/>
</dbReference>
<dbReference type="RefSeq" id="WP_153341973.1">
    <property type="nucleotide sequence ID" value="NZ_WIVE01000010.1"/>
</dbReference>
<reference evidence="1 2" key="1">
    <citation type="submission" date="2019-10" db="EMBL/GenBank/DDBJ databases">
        <title>Draft whole-genome sequence of the purple nonsulfur photosynthetic bacterium Roseospira navarrensis DSM 15114.</title>
        <authorList>
            <person name="Kyndt J.A."/>
            <person name="Meyer T.E."/>
        </authorList>
    </citation>
    <scope>NUCLEOTIDE SEQUENCE [LARGE SCALE GENOMIC DNA]</scope>
    <source>
        <strain evidence="1 2">DSM 15114</strain>
    </source>
</reference>
<dbReference type="Proteomes" id="UP000434582">
    <property type="component" value="Unassembled WGS sequence"/>
</dbReference>
<proteinExistence type="predicted"/>
<name>A0A7X1ZDC6_9PROT</name>
<organism evidence="1 2">
    <name type="scientific">Roseospira navarrensis</name>
    <dbReference type="NCBI Taxonomy" id="140058"/>
    <lineage>
        <taxon>Bacteria</taxon>
        <taxon>Pseudomonadati</taxon>
        <taxon>Pseudomonadota</taxon>
        <taxon>Alphaproteobacteria</taxon>
        <taxon>Rhodospirillales</taxon>
        <taxon>Rhodospirillaceae</taxon>
        <taxon>Roseospira</taxon>
    </lineage>
</organism>
<dbReference type="EMBL" id="WIVE01000010">
    <property type="protein sequence ID" value="MQX35959.1"/>
    <property type="molecule type" value="Genomic_DNA"/>
</dbReference>
<gene>
    <name evidence="1" type="ORF">GHC57_05440</name>
</gene>
<evidence type="ECO:0000313" key="2">
    <source>
        <dbReference type="Proteomes" id="UP000434582"/>
    </source>
</evidence>
<comment type="caution">
    <text evidence="1">The sequence shown here is derived from an EMBL/GenBank/DDBJ whole genome shotgun (WGS) entry which is preliminary data.</text>
</comment>
<dbReference type="OrthoDB" id="7361648at2"/>
<dbReference type="AlphaFoldDB" id="A0A7X1ZDC6"/>